<feature type="region of interest" description="Disordered" evidence="1">
    <location>
        <begin position="1"/>
        <end position="35"/>
    </location>
</feature>
<keyword evidence="3" id="KW-1185">Reference proteome</keyword>
<dbReference type="AlphaFoldDB" id="A0A812S1T5"/>
<sequence>MLGVPDAQNRRQAGMVSSMERNHAESCIPSANPRGGRIGCHAGGGAGILAARMGGPAVLLR</sequence>
<accession>A0A812S1T5</accession>
<comment type="caution">
    <text evidence="2">The sequence shown here is derived from an EMBL/GenBank/DDBJ whole genome shotgun (WGS) entry which is preliminary data.</text>
</comment>
<gene>
    <name evidence="2" type="ORF">SPIL2461_LOCUS11485</name>
</gene>
<protein>
    <submittedName>
        <fullName evidence="2">Uncharacterized protein</fullName>
    </submittedName>
</protein>
<evidence type="ECO:0000313" key="2">
    <source>
        <dbReference type="EMBL" id="CAE7460382.1"/>
    </source>
</evidence>
<dbReference type="Proteomes" id="UP000649617">
    <property type="component" value="Unassembled WGS sequence"/>
</dbReference>
<reference evidence="2" key="1">
    <citation type="submission" date="2021-02" db="EMBL/GenBank/DDBJ databases">
        <authorList>
            <person name="Dougan E. K."/>
            <person name="Rhodes N."/>
            <person name="Thang M."/>
            <person name="Chan C."/>
        </authorList>
    </citation>
    <scope>NUCLEOTIDE SEQUENCE</scope>
</reference>
<proteinExistence type="predicted"/>
<evidence type="ECO:0000313" key="3">
    <source>
        <dbReference type="Proteomes" id="UP000649617"/>
    </source>
</evidence>
<organism evidence="2 3">
    <name type="scientific">Symbiodinium pilosum</name>
    <name type="common">Dinoflagellate</name>
    <dbReference type="NCBI Taxonomy" id="2952"/>
    <lineage>
        <taxon>Eukaryota</taxon>
        <taxon>Sar</taxon>
        <taxon>Alveolata</taxon>
        <taxon>Dinophyceae</taxon>
        <taxon>Suessiales</taxon>
        <taxon>Symbiodiniaceae</taxon>
        <taxon>Symbiodinium</taxon>
    </lineage>
</organism>
<name>A0A812S1T5_SYMPI</name>
<dbReference type="EMBL" id="CAJNIZ010022225">
    <property type="protein sequence ID" value="CAE7460382.1"/>
    <property type="molecule type" value="Genomic_DNA"/>
</dbReference>
<evidence type="ECO:0000256" key="1">
    <source>
        <dbReference type="SAM" id="MobiDB-lite"/>
    </source>
</evidence>
<dbReference type="OrthoDB" id="10480804at2759"/>